<feature type="compositionally biased region" description="Basic and acidic residues" evidence="1">
    <location>
        <begin position="1"/>
        <end position="21"/>
    </location>
</feature>
<dbReference type="EMBL" id="AEYI02000796">
    <property type="protein sequence ID" value="KFG45153.1"/>
    <property type="molecule type" value="Genomic_DNA"/>
</dbReference>
<feature type="region of interest" description="Disordered" evidence="1">
    <location>
        <begin position="1"/>
        <end position="22"/>
    </location>
</feature>
<reference evidence="2 3" key="1">
    <citation type="submission" date="2014-03" db="EMBL/GenBank/DDBJ databases">
        <authorList>
            <person name="Sibley D."/>
            <person name="Venepally P."/>
            <person name="Karamycheva S."/>
            <person name="Hadjithomas M."/>
            <person name="Khan A."/>
            <person name="Brunk B."/>
            <person name="Roos D."/>
            <person name="Caler E."/>
            <person name="Lorenzi H."/>
        </authorList>
    </citation>
    <scope>NUCLEOTIDE SEQUENCE [LARGE SCALE GENOMIC DNA]</scope>
    <source>
        <strain evidence="3">p89</strain>
    </source>
</reference>
<evidence type="ECO:0000313" key="3">
    <source>
        <dbReference type="Proteomes" id="UP000028828"/>
    </source>
</evidence>
<evidence type="ECO:0000256" key="1">
    <source>
        <dbReference type="SAM" id="MobiDB-lite"/>
    </source>
</evidence>
<name>A0A086KL85_TOXGO</name>
<accession>A0A086KL85</accession>
<gene>
    <name evidence="2" type="ORF">TGP89_356660</name>
</gene>
<dbReference type="AlphaFoldDB" id="A0A086KL85"/>
<sequence length="161" mass="19034">METEKNVRKREEANAFDDRNFKGSLPTILDIYDVTGGEQTPCVDQGEKSFLEEKERLGFALEHGIEGKKRRQTGVHAGELPVDPRAMQRRNQRQEEKRRGGNGCFDGEKQRKTRRREAQKHSLGRGKGERHENIRRRQRRKRVWREKGIEKNRHEKEKPVH</sequence>
<dbReference type="Proteomes" id="UP000028828">
    <property type="component" value="Unassembled WGS sequence"/>
</dbReference>
<dbReference type="VEuPathDB" id="ToxoDB:TGP89_356660"/>
<protein>
    <submittedName>
        <fullName evidence="2">Uncharacterized protein</fullName>
    </submittedName>
</protein>
<feature type="compositionally biased region" description="Basic residues" evidence="1">
    <location>
        <begin position="133"/>
        <end position="144"/>
    </location>
</feature>
<proteinExistence type="predicted"/>
<feature type="region of interest" description="Disordered" evidence="1">
    <location>
        <begin position="62"/>
        <end position="161"/>
    </location>
</feature>
<comment type="caution">
    <text evidence="2">The sequence shown here is derived from an EMBL/GenBank/DDBJ whole genome shotgun (WGS) entry which is preliminary data.</text>
</comment>
<feature type="compositionally biased region" description="Basic residues" evidence="1">
    <location>
        <begin position="111"/>
        <end position="124"/>
    </location>
</feature>
<evidence type="ECO:0000313" key="2">
    <source>
        <dbReference type="EMBL" id="KFG45153.1"/>
    </source>
</evidence>
<organism evidence="2 3">
    <name type="scientific">Toxoplasma gondii p89</name>
    <dbReference type="NCBI Taxonomy" id="943119"/>
    <lineage>
        <taxon>Eukaryota</taxon>
        <taxon>Sar</taxon>
        <taxon>Alveolata</taxon>
        <taxon>Apicomplexa</taxon>
        <taxon>Conoidasida</taxon>
        <taxon>Coccidia</taxon>
        <taxon>Eucoccidiorida</taxon>
        <taxon>Eimeriorina</taxon>
        <taxon>Sarcocystidae</taxon>
        <taxon>Toxoplasma</taxon>
    </lineage>
</organism>
<feature type="compositionally biased region" description="Basic and acidic residues" evidence="1">
    <location>
        <begin position="145"/>
        <end position="161"/>
    </location>
</feature>